<keyword evidence="5" id="KW-0833">Ubl conjugation pathway</keyword>
<dbReference type="InterPro" id="IPR026137">
    <property type="entry name" value="Leu_rpt_41"/>
</dbReference>
<dbReference type="Proteomes" id="UP000515150">
    <property type="component" value="Chromosome 4"/>
</dbReference>
<dbReference type="GeneID" id="114853069"/>
<keyword evidence="2" id="KW-0597">Phosphoprotein</keyword>
<dbReference type="SUPFAM" id="SSF52047">
    <property type="entry name" value="RNI-like"/>
    <property type="match status" value="1"/>
</dbReference>
<dbReference type="InterPro" id="IPR032675">
    <property type="entry name" value="LRR_dom_sf"/>
</dbReference>
<dbReference type="PANTHER" id="PTHR15354">
    <property type="entry name" value="MUF1"/>
    <property type="match status" value="1"/>
</dbReference>
<name>A0A6P7M5B5_BETSP</name>
<evidence type="ECO:0000313" key="7">
    <source>
        <dbReference type="RefSeq" id="XP_029001810.1"/>
    </source>
</evidence>
<dbReference type="OrthoDB" id="9415738at2759"/>
<dbReference type="RefSeq" id="XP_029001810.1">
    <property type="nucleotide sequence ID" value="XM_029145977.3"/>
</dbReference>
<dbReference type="KEGG" id="bspl:114853069"/>
<keyword evidence="6" id="KW-1185">Reference proteome</keyword>
<keyword evidence="3" id="KW-0433">Leucine-rich repeat</keyword>
<sequence length="643" mass="72096">MHNATWKPKQRTQHELCLKQLCFHAVREHIATLDTKALLDLPVVLLEDLVPHLTVWQLNKLQPALNHRGISTLSGWVRVLQDINGPQQSIVLYTEEEAKHEAMRIIFTSRFYGFIDDFTGSTLHSDTPSFLWMAAACIKEFVLMAKCHKPLQRLAAGQRPLLELLEKRIQSVGISQSIDMSNRMSQISLYVLHRLLDHGRAEEVAVHVQCPMVLAWLLHRRGSQYVMPELDRNMLSCISQATSASTYTSCSEEHDVIPRKRSNIGSVLTEADKGKLTVDPQALCQTFAAYDVPSTKICPWGQIRRLKISRCSSDSLRLLSAALPTFFCLHSLTLHSFSNFKDTDVLDFARALKQLSESSLSSLRDLSIGILPYTSFLEILLNANPKVMSLHVEIQTLTCGQLPQKLFRSAESELPAMPLEKLTVKLAEIQTDLQVVISVLKRCPHLTSFHVAGMRPPGGFSLGQLLTTLSEVNLCLTSLSLEDMKLCDCLPAILTLLSNPKLEEVRFSDCRLFEKGTEKEDGLKQLVVALKNLPSLQTLSLAQNRLAKNAHVLAELFSGSSPSSVKLLDISSNFIKPADLLKFAKRLQTHRPPHRLTLDLRMNPGDRDPDTWNTALRKLHLFCVVLVGGWKSTDSMVDHVSNM</sequence>
<evidence type="ECO:0000256" key="1">
    <source>
        <dbReference type="ARBA" id="ARBA00014201"/>
    </source>
</evidence>
<dbReference type="PANTHER" id="PTHR15354:SF1">
    <property type="entry name" value="LEUCINE-RICH REPEAT-CONTAINING PROTEIN 41"/>
    <property type="match status" value="1"/>
</dbReference>
<dbReference type="CTD" id="10489"/>
<evidence type="ECO:0000256" key="2">
    <source>
        <dbReference type="ARBA" id="ARBA00022553"/>
    </source>
</evidence>
<evidence type="ECO:0000256" key="4">
    <source>
        <dbReference type="ARBA" id="ARBA00022737"/>
    </source>
</evidence>
<dbReference type="InParanoid" id="A0A6P7M5B5"/>
<keyword evidence="4" id="KW-0677">Repeat</keyword>
<evidence type="ECO:0000256" key="3">
    <source>
        <dbReference type="ARBA" id="ARBA00022614"/>
    </source>
</evidence>
<organism evidence="6 7">
    <name type="scientific">Betta splendens</name>
    <name type="common">Siamese fighting fish</name>
    <dbReference type="NCBI Taxonomy" id="158456"/>
    <lineage>
        <taxon>Eukaryota</taxon>
        <taxon>Metazoa</taxon>
        <taxon>Chordata</taxon>
        <taxon>Craniata</taxon>
        <taxon>Vertebrata</taxon>
        <taxon>Euteleostomi</taxon>
        <taxon>Actinopterygii</taxon>
        <taxon>Neopterygii</taxon>
        <taxon>Teleostei</taxon>
        <taxon>Neoteleostei</taxon>
        <taxon>Acanthomorphata</taxon>
        <taxon>Anabantaria</taxon>
        <taxon>Anabantiformes</taxon>
        <taxon>Anabantoidei</taxon>
        <taxon>Osphronemidae</taxon>
        <taxon>Betta</taxon>
    </lineage>
</organism>
<gene>
    <name evidence="7" type="primary">lrrc41</name>
</gene>
<dbReference type="Gene3D" id="3.80.10.10">
    <property type="entry name" value="Ribonuclease Inhibitor"/>
    <property type="match status" value="2"/>
</dbReference>
<protein>
    <recommendedName>
        <fullName evidence="1">Leucine-rich repeat-containing protein 41</fullName>
    </recommendedName>
</protein>
<evidence type="ECO:0000313" key="6">
    <source>
        <dbReference type="Proteomes" id="UP000515150"/>
    </source>
</evidence>
<evidence type="ECO:0000256" key="5">
    <source>
        <dbReference type="ARBA" id="ARBA00022786"/>
    </source>
</evidence>
<accession>A0A6P7M5B5</accession>
<dbReference type="AlphaFoldDB" id="A0A6P7M5B5"/>
<reference evidence="7" key="1">
    <citation type="submission" date="2025-08" db="UniProtKB">
        <authorList>
            <consortium name="RefSeq"/>
        </authorList>
    </citation>
    <scope>IDENTIFICATION</scope>
</reference>
<proteinExistence type="predicted"/>